<dbReference type="AlphaFoldDB" id="A0A0B7GTB4"/>
<dbReference type="NCBIfam" id="TIGR00613">
    <property type="entry name" value="reco"/>
    <property type="match status" value="1"/>
</dbReference>
<keyword evidence="5 7" id="KW-0234">DNA repair</keyword>
<dbReference type="InterPro" id="IPR003717">
    <property type="entry name" value="RecO"/>
</dbReference>
<dbReference type="GO" id="GO:0006310">
    <property type="term" value="P:DNA recombination"/>
    <property type="evidence" value="ECO:0007669"/>
    <property type="project" value="UniProtKB-UniRule"/>
</dbReference>
<dbReference type="InterPro" id="IPR042242">
    <property type="entry name" value="RecO_C"/>
</dbReference>
<protein>
    <recommendedName>
        <fullName evidence="2 7">DNA repair protein RecO</fullName>
    </recommendedName>
    <alternativeName>
        <fullName evidence="6 7">Recombination protein O</fullName>
    </alternativeName>
</protein>
<name>A0A0B7GTB4_STRSA</name>
<evidence type="ECO:0000256" key="7">
    <source>
        <dbReference type="HAMAP-Rule" id="MF_00201"/>
    </source>
</evidence>
<dbReference type="InterPro" id="IPR037278">
    <property type="entry name" value="ARFGAP/RecO"/>
</dbReference>
<keyword evidence="3 7" id="KW-0227">DNA damage</keyword>
<dbReference type="Pfam" id="PF02565">
    <property type="entry name" value="RecO_C"/>
    <property type="match status" value="1"/>
</dbReference>
<dbReference type="SUPFAM" id="SSF50249">
    <property type="entry name" value="Nucleic acid-binding proteins"/>
    <property type="match status" value="1"/>
</dbReference>
<feature type="domain" description="DNA replication/recombination mediator RecO N-terminal" evidence="8">
    <location>
        <begin position="5"/>
        <end position="74"/>
    </location>
</feature>
<dbReference type="Pfam" id="PF11967">
    <property type="entry name" value="RecO_N"/>
    <property type="match status" value="1"/>
</dbReference>
<dbReference type="GO" id="GO:0043590">
    <property type="term" value="C:bacterial nucleoid"/>
    <property type="evidence" value="ECO:0007669"/>
    <property type="project" value="TreeGrafter"/>
</dbReference>
<dbReference type="Gene3D" id="2.40.50.140">
    <property type="entry name" value="Nucleic acid-binding proteins"/>
    <property type="match status" value="1"/>
</dbReference>
<gene>
    <name evidence="7 9" type="primary">recO</name>
    <name evidence="9" type="ORF">SSV_2194</name>
</gene>
<dbReference type="Proteomes" id="UP000183504">
    <property type="component" value="Unassembled WGS sequence"/>
</dbReference>
<evidence type="ECO:0000256" key="2">
    <source>
        <dbReference type="ARBA" id="ARBA00021310"/>
    </source>
</evidence>
<proteinExistence type="inferred from homology"/>
<sequence>MLKSLTSQGLVLYNRNFREDDKLVKIFTEQAGKRMFFVKHAGKSKLAPVIQPLTAANLLMKINDDGLSYIEDYQDVVTYHRINEDLFIMAYASYVAALADASLQDNQPDPALFAFLQKTLELMNDGLDYEVLTNIFEIQILSRFGVSLNFHDCAFCHRTGLPFDFSFKYSGVLCPDHYHQDERRCHLNPNLPFLLDQFQAVRFSELETISLKPDIKKQLRDFIDLLYDEYVGIHLKSKKFIDSLGDWGSILKDKNEE</sequence>
<evidence type="ECO:0000256" key="5">
    <source>
        <dbReference type="ARBA" id="ARBA00023204"/>
    </source>
</evidence>
<dbReference type="InterPro" id="IPR022572">
    <property type="entry name" value="DNA_rep/recomb_RecO_N"/>
</dbReference>
<dbReference type="GO" id="GO:0006302">
    <property type="term" value="P:double-strand break repair"/>
    <property type="evidence" value="ECO:0007669"/>
    <property type="project" value="TreeGrafter"/>
</dbReference>
<reference evidence="9 10" key="1">
    <citation type="submission" date="2015-01" db="EMBL/GenBank/DDBJ databases">
        <authorList>
            <person name="Pelicic Vladimir"/>
        </authorList>
    </citation>
    <scope>NUCLEOTIDE SEQUENCE [LARGE SCALE GENOMIC DNA]</scope>
    <source>
        <strain evidence="9 10">2908</strain>
    </source>
</reference>
<dbReference type="RefSeq" id="WP_072074819.1">
    <property type="nucleotide sequence ID" value="NZ_CDMW01000001.1"/>
</dbReference>
<dbReference type="InterPro" id="IPR012340">
    <property type="entry name" value="NA-bd_OB-fold"/>
</dbReference>
<dbReference type="Gene3D" id="1.20.1440.120">
    <property type="entry name" value="Recombination protein O, C-terminal domain"/>
    <property type="match status" value="1"/>
</dbReference>
<evidence type="ECO:0000259" key="8">
    <source>
        <dbReference type="Pfam" id="PF11967"/>
    </source>
</evidence>
<accession>A0A0B7GTB4</accession>
<keyword evidence="4 7" id="KW-0233">DNA recombination</keyword>
<evidence type="ECO:0000256" key="6">
    <source>
        <dbReference type="ARBA" id="ARBA00033409"/>
    </source>
</evidence>
<dbReference type="EMBL" id="CDMW01000001">
    <property type="protein sequence ID" value="CEL91463.1"/>
    <property type="molecule type" value="Genomic_DNA"/>
</dbReference>
<evidence type="ECO:0000313" key="9">
    <source>
        <dbReference type="EMBL" id="CEL91463.1"/>
    </source>
</evidence>
<evidence type="ECO:0000256" key="4">
    <source>
        <dbReference type="ARBA" id="ARBA00023172"/>
    </source>
</evidence>
<comment type="function">
    <text evidence="7">Involved in DNA repair and RecF pathway recombination.</text>
</comment>
<evidence type="ECO:0000313" key="10">
    <source>
        <dbReference type="Proteomes" id="UP000183504"/>
    </source>
</evidence>
<dbReference type="PANTHER" id="PTHR33991:SF1">
    <property type="entry name" value="DNA REPAIR PROTEIN RECO"/>
    <property type="match status" value="1"/>
</dbReference>
<evidence type="ECO:0000256" key="1">
    <source>
        <dbReference type="ARBA" id="ARBA00007452"/>
    </source>
</evidence>
<dbReference type="HAMAP" id="MF_00201">
    <property type="entry name" value="RecO"/>
    <property type="match status" value="1"/>
</dbReference>
<organism evidence="9 10">
    <name type="scientific">Streptococcus sanguinis</name>
    <dbReference type="NCBI Taxonomy" id="1305"/>
    <lineage>
        <taxon>Bacteria</taxon>
        <taxon>Bacillati</taxon>
        <taxon>Bacillota</taxon>
        <taxon>Bacilli</taxon>
        <taxon>Lactobacillales</taxon>
        <taxon>Streptococcaceae</taxon>
        <taxon>Streptococcus</taxon>
    </lineage>
</organism>
<dbReference type="PANTHER" id="PTHR33991">
    <property type="entry name" value="DNA REPAIR PROTEIN RECO"/>
    <property type="match status" value="1"/>
</dbReference>
<comment type="similarity">
    <text evidence="1 7">Belongs to the RecO family.</text>
</comment>
<evidence type="ECO:0000256" key="3">
    <source>
        <dbReference type="ARBA" id="ARBA00022763"/>
    </source>
</evidence>
<dbReference type="SUPFAM" id="SSF57863">
    <property type="entry name" value="ArfGap/RecO-like zinc finger"/>
    <property type="match status" value="1"/>
</dbReference>